<feature type="signal peptide" evidence="1">
    <location>
        <begin position="1"/>
        <end position="18"/>
    </location>
</feature>
<keyword evidence="1" id="KW-0732">Signal</keyword>
<evidence type="ECO:0000313" key="3">
    <source>
        <dbReference type="EMBL" id="MCL2912688.1"/>
    </source>
</evidence>
<dbReference type="Gene3D" id="3.50.70.20">
    <property type="entry name" value="Cytochrome P460"/>
    <property type="match status" value="1"/>
</dbReference>
<feature type="domain" description="Cytochrome P460" evidence="2">
    <location>
        <begin position="51"/>
        <end position="167"/>
    </location>
</feature>
<sequence length="181" mass="19894">MMRKIALVALLAATPVLAGELSPVVDGKGEISMPENFRLDMVHLGSWFVPEGDASGFHDVYADRKGVEVYRQSGTFPDGTVVVKELRPAASGDFTTGKDVSYSITDVKQWFVMVKDSKNRFADNPSWGEGWGWALFKPGVQGNQSANYKQDCLGCHVPVKDKDWIYTQGYPTLLSVDLSGK</sequence>
<evidence type="ECO:0000313" key="4">
    <source>
        <dbReference type="Proteomes" id="UP001202831"/>
    </source>
</evidence>
<organism evidence="3 4">
    <name type="scientific">Shewanella corallii</name>
    <dbReference type="NCBI Taxonomy" id="560080"/>
    <lineage>
        <taxon>Bacteria</taxon>
        <taxon>Pseudomonadati</taxon>
        <taxon>Pseudomonadota</taxon>
        <taxon>Gammaproteobacteria</taxon>
        <taxon>Alteromonadales</taxon>
        <taxon>Shewanellaceae</taxon>
        <taxon>Shewanella</taxon>
    </lineage>
</organism>
<dbReference type="InterPro" id="IPR032033">
    <property type="entry name" value="Cytochrome_P460"/>
</dbReference>
<accession>A0ABT0N2N0</accession>
<name>A0ABT0N2N0_9GAMM</name>
<reference evidence="3 4" key="1">
    <citation type="submission" date="2022-01" db="EMBL/GenBank/DDBJ databases">
        <title>Whole genome-based taxonomy of the Shewanellaceae.</title>
        <authorList>
            <person name="Martin-Rodriguez A.J."/>
        </authorList>
    </citation>
    <scope>NUCLEOTIDE SEQUENCE [LARGE SCALE GENOMIC DNA]</scope>
    <source>
        <strain evidence="3 4">DSM 21332</strain>
    </source>
</reference>
<evidence type="ECO:0000259" key="2">
    <source>
        <dbReference type="Pfam" id="PF16694"/>
    </source>
</evidence>
<gene>
    <name evidence="3" type="ORF">L2725_02645</name>
</gene>
<dbReference type="RefSeq" id="WP_249247510.1">
    <property type="nucleotide sequence ID" value="NZ_JAKIKT010000001.1"/>
</dbReference>
<protein>
    <submittedName>
        <fullName evidence="3">Cytochrome P460 family protein</fullName>
    </submittedName>
</protein>
<evidence type="ECO:0000256" key="1">
    <source>
        <dbReference type="SAM" id="SignalP"/>
    </source>
</evidence>
<comment type="caution">
    <text evidence="3">The sequence shown here is derived from an EMBL/GenBank/DDBJ whole genome shotgun (WGS) entry which is preliminary data.</text>
</comment>
<dbReference type="EMBL" id="JAKIKT010000001">
    <property type="protein sequence ID" value="MCL2912688.1"/>
    <property type="molecule type" value="Genomic_DNA"/>
</dbReference>
<dbReference type="CDD" id="cd20750">
    <property type="entry name" value="cyt_c_I"/>
    <property type="match status" value="1"/>
</dbReference>
<feature type="chain" id="PRO_5047174947" evidence="1">
    <location>
        <begin position="19"/>
        <end position="181"/>
    </location>
</feature>
<dbReference type="Pfam" id="PF16694">
    <property type="entry name" value="Cytochrome_P460"/>
    <property type="match status" value="1"/>
</dbReference>
<keyword evidence="4" id="KW-1185">Reference proteome</keyword>
<proteinExistence type="predicted"/>
<dbReference type="Proteomes" id="UP001202831">
    <property type="component" value="Unassembled WGS sequence"/>
</dbReference>
<dbReference type="InterPro" id="IPR038142">
    <property type="entry name" value="Cytochrome_P460_sp"/>
</dbReference>